<sequence length="137" mass="14852">MPRAGRRRACRLHPLPSRNPFVNSARFSVALLFLVVAGCASDPAPHEQLRLSEQALVQARAVGADAEQTELALAQGKFEQAGAALAAGHHKQARMLAEQAELDARLAEAQLLTRKSNKQVSEVEQQIGVLRQQLGEL</sequence>
<proteinExistence type="predicted"/>
<evidence type="ECO:0000259" key="1">
    <source>
        <dbReference type="Pfam" id="PF14346"/>
    </source>
</evidence>
<dbReference type="Gene3D" id="1.20.1270.390">
    <property type="match status" value="1"/>
</dbReference>
<accession>A0AAQ0C018</accession>
<dbReference type="Pfam" id="PF14346">
    <property type="entry name" value="DUF4398"/>
    <property type="match status" value="1"/>
</dbReference>
<gene>
    <name evidence="2" type="ORF">GKQ51_06415</name>
</gene>
<organism evidence="2 3">
    <name type="scientific">Azotobacter chroococcum</name>
    <dbReference type="NCBI Taxonomy" id="353"/>
    <lineage>
        <taxon>Bacteria</taxon>
        <taxon>Pseudomonadati</taxon>
        <taxon>Pseudomonadota</taxon>
        <taxon>Gammaproteobacteria</taxon>
        <taxon>Pseudomonadales</taxon>
        <taxon>Pseudomonadaceae</taxon>
        <taxon>Azotobacter</taxon>
    </lineage>
</organism>
<dbReference type="InterPro" id="IPR025511">
    <property type="entry name" value="DUF4398"/>
</dbReference>
<evidence type="ECO:0000313" key="3">
    <source>
        <dbReference type="Proteomes" id="UP000596192"/>
    </source>
</evidence>
<dbReference type="AlphaFoldDB" id="A0AAQ0C018"/>
<reference evidence="2 3" key="1">
    <citation type="submission" date="2020-12" db="EMBL/GenBank/DDBJ databases">
        <title>Genomic Analysis and Response surface optimization of nitrogen-fixing conditions for A. chroococcum strain HR1, Isolation from rhizosphere soil.</title>
        <authorList>
            <person name="Li J."/>
            <person name="Yang H."/>
            <person name="Liu H."/>
            <person name="Wang C."/>
            <person name="Tian Y."/>
            <person name="Lu X.Y."/>
        </authorList>
    </citation>
    <scope>NUCLEOTIDE SEQUENCE [LARGE SCALE GENOMIC DNA]</scope>
    <source>
        <strain evidence="2 3">HR1</strain>
    </source>
</reference>
<feature type="domain" description="DUF4398" evidence="1">
    <location>
        <begin position="47"/>
        <end position="122"/>
    </location>
</feature>
<dbReference type="Proteomes" id="UP000596192">
    <property type="component" value="Chromosome"/>
</dbReference>
<evidence type="ECO:0000313" key="2">
    <source>
        <dbReference type="EMBL" id="QQE89952.1"/>
    </source>
</evidence>
<protein>
    <submittedName>
        <fullName evidence="2">DUF4398 domain-containing protein</fullName>
    </submittedName>
</protein>
<dbReference type="EMBL" id="CP066310">
    <property type="protein sequence ID" value="QQE89952.1"/>
    <property type="molecule type" value="Genomic_DNA"/>
</dbReference>
<name>A0AAQ0C018_9GAMM</name>